<keyword evidence="2" id="KW-1185">Reference proteome</keyword>
<reference evidence="1 2" key="1">
    <citation type="journal article" date="2023" name="G3 (Bethesda)">
        <title>A chromosome-length genome assembly and annotation of blackberry (Rubus argutus, cv. 'Hillquist').</title>
        <authorList>
            <person name="Bruna T."/>
            <person name="Aryal R."/>
            <person name="Dudchenko O."/>
            <person name="Sargent D.J."/>
            <person name="Mead D."/>
            <person name="Buti M."/>
            <person name="Cavallini A."/>
            <person name="Hytonen T."/>
            <person name="Andres J."/>
            <person name="Pham M."/>
            <person name="Weisz D."/>
            <person name="Mascagni F."/>
            <person name="Usai G."/>
            <person name="Natali L."/>
            <person name="Bassil N."/>
            <person name="Fernandez G.E."/>
            <person name="Lomsadze A."/>
            <person name="Armour M."/>
            <person name="Olukolu B."/>
            <person name="Poorten T."/>
            <person name="Britton C."/>
            <person name="Davik J."/>
            <person name="Ashrafi H."/>
            <person name="Aiden E.L."/>
            <person name="Borodovsky M."/>
            <person name="Worthington M."/>
        </authorList>
    </citation>
    <scope>NUCLEOTIDE SEQUENCE [LARGE SCALE GENOMIC DNA]</scope>
    <source>
        <strain evidence="1">PI 553951</strain>
    </source>
</reference>
<sequence length="148" mass="17332">MLWVDHGEELLDPIFVDDMEEENELQDEPLDMLDLLTDIFASISPFGSPYVNEDCSNTNVRPSNTERFYNLIEEVNISLYHGCTKMNKLEFLVCMYQIKRISGRFDKSLSLNLKLIKSILPDGETLLVNFYYTKKLIQDLDLTYQKIY</sequence>
<dbReference type="AlphaFoldDB" id="A0AAW1XS64"/>
<evidence type="ECO:0000313" key="1">
    <source>
        <dbReference type="EMBL" id="KAK9939289.1"/>
    </source>
</evidence>
<gene>
    <name evidence="1" type="ORF">M0R45_015988</name>
</gene>
<organism evidence="1 2">
    <name type="scientific">Rubus argutus</name>
    <name type="common">Southern blackberry</name>
    <dbReference type="NCBI Taxonomy" id="59490"/>
    <lineage>
        <taxon>Eukaryota</taxon>
        <taxon>Viridiplantae</taxon>
        <taxon>Streptophyta</taxon>
        <taxon>Embryophyta</taxon>
        <taxon>Tracheophyta</taxon>
        <taxon>Spermatophyta</taxon>
        <taxon>Magnoliopsida</taxon>
        <taxon>eudicotyledons</taxon>
        <taxon>Gunneridae</taxon>
        <taxon>Pentapetalae</taxon>
        <taxon>rosids</taxon>
        <taxon>fabids</taxon>
        <taxon>Rosales</taxon>
        <taxon>Rosaceae</taxon>
        <taxon>Rosoideae</taxon>
        <taxon>Rosoideae incertae sedis</taxon>
        <taxon>Rubus</taxon>
    </lineage>
</organism>
<protein>
    <submittedName>
        <fullName evidence="1">Uncharacterized protein</fullName>
    </submittedName>
</protein>
<proteinExistence type="predicted"/>
<dbReference type="EMBL" id="JBEDUW010000003">
    <property type="protein sequence ID" value="KAK9939289.1"/>
    <property type="molecule type" value="Genomic_DNA"/>
</dbReference>
<name>A0AAW1XS64_RUBAR</name>
<comment type="caution">
    <text evidence="1">The sequence shown here is derived from an EMBL/GenBank/DDBJ whole genome shotgun (WGS) entry which is preliminary data.</text>
</comment>
<evidence type="ECO:0000313" key="2">
    <source>
        <dbReference type="Proteomes" id="UP001457282"/>
    </source>
</evidence>
<dbReference type="Proteomes" id="UP001457282">
    <property type="component" value="Unassembled WGS sequence"/>
</dbReference>
<accession>A0AAW1XS64</accession>